<feature type="compositionally biased region" description="Basic residues" evidence="2">
    <location>
        <begin position="411"/>
        <end position="422"/>
    </location>
</feature>
<dbReference type="InterPro" id="IPR047922">
    <property type="entry name" value="FBXL6_F-box"/>
</dbReference>
<feature type="region of interest" description="Disordered" evidence="2">
    <location>
        <begin position="904"/>
        <end position="943"/>
    </location>
</feature>
<feature type="region of interest" description="Disordered" evidence="2">
    <location>
        <begin position="210"/>
        <end position="268"/>
    </location>
</feature>
<sequence>MKCFYNKLKKMEVEKRQLETSNCGVDVGTTNVSRMSKDSADTSETEVEENINKTPNHKEGTPMKAVHNSVTKTTEEDSNKNENATDVTAKQAEELLLKVTETNERTKSENIEESNESMDKNGPTFKESKSEENSNDLNELDDSQDAAEDDDESQKGDVSTADDDNSLSPSTQSQTPPLRDTTNATSSASIAAAMGVAASVVVAAAGIRAAIPDTILSPPKSETQTDDANTATSSSSPASDSQLSPMITEASIGSSAALTPTTPPELPEIAATGLSANVSNMVNCVGSSPTKTATKRGANPIDADTEGGGKRVIQPINLVANGTIPKSSGKPLMSAMNKKLKEKPTRAPRQRKQKSTLPMYESEISDNKTGIKLCIKKSDSTGNLSGTTGILAPTVTAKVVETTTTAIAPKQTRKRSRKAKSKVRLDDDESEPEVTTGKRGKNRASNAERQKKVSFSGIEEQGEKHRASIEQGDWGARIPQEILFKIFEILIDREGCLPTLCRLGRVCTLWRNVALTPSLWKSMDLSTWIKDKYRTELKLKWFVDNRCSECTELNVANWKMSDINCFLNKLAIGCPNLTSITLSGWKGFTSDHLAYLTENMQKLQRLDLSSVNSEMNASKSAVGPQSLCNALQTMNSRLTHLYLAHNRLAGIPQIVATLATHCPNLVNLDLSNVTTQATSHGIFHIEKLQHGCPKLKVLRVTNSHITWGNATLQETMDSPGFPELEELSVAALTDECRVIGDDQLQRILKTSSKLKLLDVRGCARLTHESLIRLPAWDIKHLFLSFCSVTRDVGSGLELIASKWAHSLIELDLAWANVQQPLDNALRALAEKGSESPLAHLNLCGSSVSDDAVKEILANCAHMSSINLSSCRGLPRGVKRLMQGQQELQELREVLKVQMKVKLPAQIKQEKEEEERRQRAAQSGSSTDADSGGGGDGGGNFQSN</sequence>
<evidence type="ECO:0000256" key="1">
    <source>
        <dbReference type="ARBA" id="ARBA00022786"/>
    </source>
</evidence>
<dbReference type="SMART" id="SM00367">
    <property type="entry name" value="LRR_CC"/>
    <property type="match status" value="5"/>
</dbReference>
<dbReference type="InterPro" id="IPR036047">
    <property type="entry name" value="F-box-like_dom_sf"/>
</dbReference>
<dbReference type="SUPFAM" id="SSF52047">
    <property type="entry name" value="RNI-like"/>
    <property type="match status" value="1"/>
</dbReference>
<dbReference type="InterPro" id="IPR001611">
    <property type="entry name" value="Leu-rich_rpt"/>
</dbReference>
<dbReference type="PROSITE" id="PS51450">
    <property type="entry name" value="LRR"/>
    <property type="match status" value="1"/>
</dbReference>
<dbReference type="GO" id="GO:0031146">
    <property type="term" value="P:SCF-dependent proteasomal ubiquitin-dependent protein catabolic process"/>
    <property type="evidence" value="ECO:0007669"/>
    <property type="project" value="TreeGrafter"/>
</dbReference>
<feature type="compositionally biased region" description="Basic and acidic residues" evidence="2">
    <location>
        <begin position="907"/>
        <end position="917"/>
    </location>
</feature>
<dbReference type="Gene3D" id="3.80.10.10">
    <property type="entry name" value="Ribonuclease Inhibitor"/>
    <property type="match status" value="1"/>
</dbReference>
<feature type="compositionally biased region" description="Low complexity" evidence="2">
    <location>
        <begin position="166"/>
        <end position="186"/>
    </location>
</feature>
<feature type="compositionally biased region" description="Polar residues" evidence="2">
    <location>
        <begin position="24"/>
        <end position="34"/>
    </location>
</feature>
<dbReference type="InterPro" id="IPR006553">
    <property type="entry name" value="Leu-rich_rpt_Cys-con_subtyp"/>
</dbReference>
<dbReference type="InterPro" id="IPR032675">
    <property type="entry name" value="LRR_dom_sf"/>
</dbReference>
<reference evidence="4" key="2">
    <citation type="journal article" date="2015" name="Gigascience">
        <title>Reconstructing a comprehensive transcriptome assembly of a white-pupal translocated strain of the pest fruit fly Bactrocera cucurbitae.</title>
        <authorList>
            <person name="Sim S.B."/>
            <person name="Calla B."/>
            <person name="Hall B."/>
            <person name="DeRego T."/>
            <person name="Geib S.M."/>
        </authorList>
    </citation>
    <scope>NUCLEOTIDE SEQUENCE</scope>
</reference>
<reference evidence="4" key="1">
    <citation type="submission" date="2014-11" db="EMBL/GenBank/DDBJ databases">
        <authorList>
            <person name="Geib S."/>
        </authorList>
    </citation>
    <scope>NUCLEOTIDE SEQUENCE</scope>
</reference>
<dbReference type="Gene3D" id="1.20.1280.50">
    <property type="match status" value="1"/>
</dbReference>
<organism evidence="4">
    <name type="scientific">Zeugodacus cucurbitae</name>
    <name type="common">Melon fruit fly</name>
    <name type="synonym">Bactrocera cucurbitae</name>
    <dbReference type="NCBI Taxonomy" id="28588"/>
    <lineage>
        <taxon>Eukaryota</taxon>
        <taxon>Metazoa</taxon>
        <taxon>Ecdysozoa</taxon>
        <taxon>Arthropoda</taxon>
        <taxon>Hexapoda</taxon>
        <taxon>Insecta</taxon>
        <taxon>Pterygota</taxon>
        <taxon>Neoptera</taxon>
        <taxon>Endopterygota</taxon>
        <taxon>Diptera</taxon>
        <taxon>Brachycera</taxon>
        <taxon>Muscomorpha</taxon>
        <taxon>Tephritoidea</taxon>
        <taxon>Tephritidae</taxon>
        <taxon>Zeugodacus</taxon>
        <taxon>Zeugodacus</taxon>
    </lineage>
</organism>
<evidence type="ECO:0000256" key="2">
    <source>
        <dbReference type="SAM" id="MobiDB-lite"/>
    </source>
</evidence>
<name>A0A0A1XAU4_ZEUCU</name>
<dbReference type="CDD" id="cd22119">
    <property type="entry name" value="F-box_FBXL6"/>
    <property type="match status" value="1"/>
</dbReference>
<accession>A0A0A1XAU4</accession>
<dbReference type="SUPFAM" id="SSF81383">
    <property type="entry name" value="F-box domain"/>
    <property type="match status" value="1"/>
</dbReference>
<feature type="region of interest" description="Disordered" evidence="2">
    <location>
        <begin position="408"/>
        <end position="466"/>
    </location>
</feature>
<evidence type="ECO:0000259" key="3">
    <source>
        <dbReference type="Pfam" id="PF12937"/>
    </source>
</evidence>
<protein>
    <submittedName>
        <fullName evidence="4">F-box/LRR-repeat protein 6</fullName>
    </submittedName>
</protein>
<dbReference type="OrthoDB" id="3134645at2759"/>
<feature type="compositionally biased region" description="Acidic residues" evidence="2">
    <location>
        <begin position="138"/>
        <end position="152"/>
    </location>
</feature>
<proteinExistence type="predicted"/>
<feature type="compositionally biased region" description="Basic and acidic residues" evidence="2">
    <location>
        <begin position="91"/>
        <end position="110"/>
    </location>
</feature>
<feature type="compositionally biased region" description="Low complexity" evidence="2">
    <location>
        <begin position="919"/>
        <end position="929"/>
    </location>
</feature>
<feature type="compositionally biased region" description="Basic residues" evidence="2">
    <location>
        <begin position="338"/>
        <end position="354"/>
    </location>
</feature>
<gene>
    <name evidence="4" type="primary">FBXL6_1</name>
    <name evidence="4" type="ORF">g.21909</name>
</gene>
<dbReference type="EMBL" id="GBXI01006457">
    <property type="protein sequence ID" value="JAD07835.1"/>
    <property type="molecule type" value="Transcribed_RNA"/>
</dbReference>
<dbReference type="CTD" id="36201"/>
<feature type="region of interest" description="Disordered" evidence="2">
    <location>
        <begin position="289"/>
        <end position="309"/>
    </location>
</feature>
<feature type="region of interest" description="Disordered" evidence="2">
    <location>
        <begin position="338"/>
        <end position="358"/>
    </location>
</feature>
<dbReference type="Pfam" id="PF12937">
    <property type="entry name" value="F-box-like"/>
    <property type="match status" value="1"/>
</dbReference>
<feature type="compositionally biased region" description="Low complexity" evidence="2">
    <location>
        <begin position="226"/>
        <end position="241"/>
    </location>
</feature>
<dbReference type="GeneID" id="105209854"/>
<evidence type="ECO:0000313" key="4">
    <source>
        <dbReference type="EMBL" id="JAD07835.1"/>
    </source>
</evidence>
<dbReference type="InterPro" id="IPR001810">
    <property type="entry name" value="F-box_dom"/>
</dbReference>
<feature type="region of interest" description="Disordered" evidence="2">
    <location>
        <begin position="24"/>
        <end position="186"/>
    </location>
</feature>
<dbReference type="PANTHER" id="PTHR13318">
    <property type="entry name" value="PARTNER OF PAIRED, ISOFORM B-RELATED"/>
    <property type="match status" value="1"/>
</dbReference>
<dbReference type="AlphaFoldDB" id="A0A0A1XAU4"/>
<feature type="domain" description="F-box" evidence="3">
    <location>
        <begin position="477"/>
        <end position="525"/>
    </location>
</feature>
<feature type="compositionally biased region" description="Gly residues" evidence="2">
    <location>
        <begin position="930"/>
        <end position="943"/>
    </location>
</feature>
<keyword evidence="1" id="KW-0833">Ubl conjugation pathway</keyword>
<dbReference type="GO" id="GO:0019005">
    <property type="term" value="C:SCF ubiquitin ligase complex"/>
    <property type="evidence" value="ECO:0007669"/>
    <property type="project" value="InterPro"/>
</dbReference>
<dbReference type="PANTHER" id="PTHR13318:SF95">
    <property type="entry name" value="F-BOX PROTEIN YLR352W"/>
    <property type="match status" value="1"/>
</dbReference>